<dbReference type="InterPro" id="IPR005467">
    <property type="entry name" value="His_kinase_dom"/>
</dbReference>
<keyword evidence="7" id="KW-0547">Nucleotide-binding</keyword>
<dbReference type="SMART" id="SM00387">
    <property type="entry name" value="HATPase_c"/>
    <property type="match status" value="1"/>
</dbReference>
<comment type="caution">
    <text evidence="17">The sequence shown here is derived from an EMBL/GenBank/DDBJ whole genome shotgun (WGS) entry which is preliminary data.</text>
</comment>
<dbReference type="Gene3D" id="1.10.287.130">
    <property type="match status" value="1"/>
</dbReference>
<dbReference type="Proteomes" id="UP001219956">
    <property type="component" value="Unassembled WGS sequence"/>
</dbReference>
<dbReference type="PANTHER" id="PTHR43065:SF10">
    <property type="entry name" value="PEROXIDE STRESS-ACTIVATED HISTIDINE KINASE MAK3"/>
    <property type="match status" value="1"/>
</dbReference>
<evidence type="ECO:0000313" key="18">
    <source>
        <dbReference type="Proteomes" id="UP001219956"/>
    </source>
</evidence>
<comment type="subcellular location">
    <subcellularLocation>
        <location evidence="2">Membrane</location>
    </subcellularLocation>
</comment>
<dbReference type="PRINTS" id="PR00344">
    <property type="entry name" value="BCTRLSENSOR"/>
</dbReference>
<comment type="catalytic activity">
    <reaction evidence="1">
        <text>ATP + protein L-histidine = ADP + protein N-phospho-L-histidine.</text>
        <dbReference type="EC" id="2.7.13.3"/>
    </reaction>
</comment>
<dbReference type="PROSITE" id="PS50839">
    <property type="entry name" value="CHASE"/>
    <property type="match status" value="1"/>
</dbReference>
<dbReference type="InterPro" id="IPR006189">
    <property type="entry name" value="CHASE_dom"/>
</dbReference>
<feature type="transmembrane region" description="Helical" evidence="14">
    <location>
        <begin position="56"/>
        <end position="74"/>
    </location>
</feature>
<dbReference type="Gene3D" id="3.30.450.350">
    <property type="entry name" value="CHASE domain"/>
    <property type="match status" value="1"/>
</dbReference>
<keyword evidence="11" id="KW-0902">Two-component regulatory system</keyword>
<dbReference type="Gene3D" id="3.30.565.10">
    <property type="entry name" value="Histidine kinase-like ATPase, C-terminal domain"/>
    <property type="match status" value="1"/>
</dbReference>
<evidence type="ECO:0000256" key="11">
    <source>
        <dbReference type="ARBA" id="ARBA00023012"/>
    </source>
</evidence>
<keyword evidence="9" id="KW-0067">ATP-binding</keyword>
<dbReference type="Pfam" id="PF00512">
    <property type="entry name" value="HisKA"/>
    <property type="match status" value="1"/>
</dbReference>
<dbReference type="SMART" id="SM00091">
    <property type="entry name" value="PAS"/>
    <property type="match status" value="1"/>
</dbReference>
<keyword evidence="8" id="KW-0418">Kinase</keyword>
<dbReference type="Gene3D" id="3.30.450.20">
    <property type="entry name" value="PAS domain"/>
    <property type="match status" value="1"/>
</dbReference>
<dbReference type="SUPFAM" id="SSF55874">
    <property type="entry name" value="ATPase domain of HSP90 chaperone/DNA topoisomerase II/histidine kinase"/>
    <property type="match status" value="1"/>
</dbReference>
<dbReference type="CDD" id="cd00082">
    <property type="entry name" value="HisKA"/>
    <property type="match status" value="1"/>
</dbReference>
<evidence type="ECO:0000256" key="7">
    <source>
        <dbReference type="ARBA" id="ARBA00022741"/>
    </source>
</evidence>
<dbReference type="InterPro" id="IPR004358">
    <property type="entry name" value="Sig_transdc_His_kin-like_C"/>
</dbReference>
<evidence type="ECO:0000256" key="13">
    <source>
        <dbReference type="SAM" id="Coils"/>
    </source>
</evidence>
<evidence type="ECO:0000256" key="5">
    <source>
        <dbReference type="ARBA" id="ARBA00022679"/>
    </source>
</evidence>
<proteinExistence type="predicted"/>
<evidence type="ECO:0000256" key="6">
    <source>
        <dbReference type="ARBA" id="ARBA00022692"/>
    </source>
</evidence>
<dbReference type="PROSITE" id="PS50109">
    <property type="entry name" value="HIS_KIN"/>
    <property type="match status" value="1"/>
</dbReference>
<reference evidence="17 18" key="1">
    <citation type="submission" date="2023-01" db="EMBL/GenBank/DDBJ databases">
        <title>Novel species of the genus Vogesella isolated from rivers.</title>
        <authorList>
            <person name="Lu H."/>
        </authorList>
    </citation>
    <scope>NUCLEOTIDE SEQUENCE [LARGE SCALE GENOMIC DNA]</scope>
    <source>
        <strain evidence="17 18">DC21W</strain>
    </source>
</reference>
<feature type="domain" description="CHASE" evidence="16">
    <location>
        <begin position="114"/>
        <end position="298"/>
    </location>
</feature>
<dbReference type="EC" id="2.7.13.3" evidence="3"/>
<dbReference type="SUPFAM" id="SSF47384">
    <property type="entry name" value="Homodimeric domain of signal transducing histidine kinase"/>
    <property type="match status" value="1"/>
</dbReference>
<evidence type="ECO:0000259" key="15">
    <source>
        <dbReference type="PROSITE" id="PS50109"/>
    </source>
</evidence>
<sequence length="785" mass="87411">MPIADFQPSCVTIIPPDTAPANMTPSEHAPANTGFFRIRQWPHIVRELPWRVKGTFLLLWALLAMAILVVAILLTEESRQQQFDAASLHIKKTLEERLLICETAVYGFTELSAANYGMDKLRFRQYAQGIGNRYPYIYLMGFQPKVSLAERENYEASISFQRYQPFFIKDYQGNGDPGWLNSQLWRPSPARPFYIPLVDAEPPSANQYSFMQGLDILQDAILGPAVQRAIRSSEIEITQPYQMREGGHGFGFVKAIYAEGVAPTSPDERISAAIGVITVGIKAETLLAMQSGNVQQLSVRLTPTMPTQAMPAITLRQPQVAASSSWLGGLLFPARYSEVSIDRDYFPYKLSISRPTSPGHIPWYLYALAMGASALISALLLLIAASQHNERMQSEHYHDTLHRERQQAMVTLENIDDAVLVMSRDLQVEYLNPKAALLLNVSAPLATGRQLGELWHLRFDLAREAVLDPLQTCLLTGQKVDLPENAYIDQGGKVFYVEGTVSPLPGPDGVMRGLVITFRDMAPLRQRMAEALERSEERLKQHQAELARVARINTLGEMTSGIAHEINQPLSAIVSYNEACLGLLEDEEPDRILLISALRSSVKQAQRAGHIVKKLREFVASKQAEFVPVDLNQAVLNIVTLIEPELRGHHVQVKTDLASALPLVFADTIQVEQVILNLCKNAMEAMMETAGEHRLFLYSEQRGNRVRVGVRDNGPGMPEEVRSRIFQPFFSSKSQGMGLGLTISHTIIENMEGVLCADNLPSGGAEFYFELPVMNTPYESEGVSV</sequence>
<evidence type="ECO:0000256" key="3">
    <source>
        <dbReference type="ARBA" id="ARBA00012438"/>
    </source>
</evidence>
<feature type="coiled-coil region" evidence="13">
    <location>
        <begin position="525"/>
        <end position="552"/>
    </location>
</feature>
<dbReference type="SUPFAM" id="SSF55785">
    <property type="entry name" value="PYP-like sensor domain (PAS domain)"/>
    <property type="match status" value="1"/>
</dbReference>
<evidence type="ECO:0000313" key="17">
    <source>
        <dbReference type="EMBL" id="MDC7718808.1"/>
    </source>
</evidence>
<dbReference type="InterPro" id="IPR042240">
    <property type="entry name" value="CHASE_sf"/>
</dbReference>
<dbReference type="InterPro" id="IPR003594">
    <property type="entry name" value="HATPase_dom"/>
</dbReference>
<accession>A0ABT5J1U9</accession>
<keyword evidence="12 14" id="KW-0472">Membrane</keyword>
<evidence type="ECO:0000256" key="4">
    <source>
        <dbReference type="ARBA" id="ARBA00022553"/>
    </source>
</evidence>
<feature type="transmembrane region" description="Helical" evidence="14">
    <location>
        <begin position="363"/>
        <end position="385"/>
    </location>
</feature>
<dbReference type="Pfam" id="PF08448">
    <property type="entry name" value="PAS_4"/>
    <property type="match status" value="1"/>
</dbReference>
<dbReference type="SMART" id="SM00388">
    <property type="entry name" value="HisKA"/>
    <property type="match status" value="1"/>
</dbReference>
<dbReference type="RefSeq" id="WP_272753030.1">
    <property type="nucleotide sequence ID" value="NZ_JAQQLF010000026.1"/>
</dbReference>
<dbReference type="InterPro" id="IPR003661">
    <property type="entry name" value="HisK_dim/P_dom"/>
</dbReference>
<feature type="domain" description="Histidine kinase" evidence="15">
    <location>
        <begin position="561"/>
        <end position="775"/>
    </location>
</feature>
<keyword evidence="10 14" id="KW-1133">Transmembrane helix</keyword>
<name>A0ABT5J1U9_9NEIS</name>
<keyword evidence="6 14" id="KW-0812">Transmembrane</keyword>
<evidence type="ECO:0000256" key="8">
    <source>
        <dbReference type="ARBA" id="ARBA00022777"/>
    </source>
</evidence>
<evidence type="ECO:0000256" key="12">
    <source>
        <dbReference type="ARBA" id="ARBA00023136"/>
    </source>
</evidence>
<dbReference type="CDD" id="cd00130">
    <property type="entry name" value="PAS"/>
    <property type="match status" value="1"/>
</dbReference>
<keyword evidence="5" id="KW-0808">Transferase</keyword>
<evidence type="ECO:0000256" key="1">
    <source>
        <dbReference type="ARBA" id="ARBA00000085"/>
    </source>
</evidence>
<keyword evidence="18" id="KW-1185">Reference proteome</keyword>
<dbReference type="SMART" id="SM01079">
    <property type="entry name" value="CHASE"/>
    <property type="match status" value="1"/>
</dbReference>
<evidence type="ECO:0000256" key="10">
    <source>
        <dbReference type="ARBA" id="ARBA00022989"/>
    </source>
</evidence>
<keyword evidence="13" id="KW-0175">Coiled coil</keyword>
<dbReference type="InterPro" id="IPR035965">
    <property type="entry name" value="PAS-like_dom_sf"/>
</dbReference>
<evidence type="ECO:0000256" key="2">
    <source>
        <dbReference type="ARBA" id="ARBA00004370"/>
    </source>
</evidence>
<dbReference type="InterPro" id="IPR036890">
    <property type="entry name" value="HATPase_C_sf"/>
</dbReference>
<dbReference type="InterPro" id="IPR000014">
    <property type="entry name" value="PAS"/>
</dbReference>
<evidence type="ECO:0000259" key="16">
    <source>
        <dbReference type="PROSITE" id="PS50839"/>
    </source>
</evidence>
<dbReference type="InterPro" id="IPR036097">
    <property type="entry name" value="HisK_dim/P_sf"/>
</dbReference>
<dbReference type="InterPro" id="IPR013656">
    <property type="entry name" value="PAS_4"/>
</dbReference>
<protein>
    <recommendedName>
        <fullName evidence="3">histidine kinase</fullName>
        <ecNumber evidence="3">2.7.13.3</ecNumber>
    </recommendedName>
</protein>
<dbReference type="EMBL" id="JAQQLF010000026">
    <property type="protein sequence ID" value="MDC7718808.1"/>
    <property type="molecule type" value="Genomic_DNA"/>
</dbReference>
<dbReference type="Pfam" id="PF02518">
    <property type="entry name" value="HATPase_c"/>
    <property type="match status" value="1"/>
</dbReference>
<evidence type="ECO:0000256" key="14">
    <source>
        <dbReference type="SAM" id="Phobius"/>
    </source>
</evidence>
<dbReference type="PANTHER" id="PTHR43065">
    <property type="entry name" value="SENSOR HISTIDINE KINASE"/>
    <property type="match status" value="1"/>
</dbReference>
<keyword evidence="4" id="KW-0597">Phosphoprotein</keyword>
<organism evidence="17 18">
    <name type="scientific">Vogesella aquatica</name>
    <dbReference type="NCBI Taxonomy" id="2984206"/>
    <lineage>
        <taxon>Bacteria</taxon>
        <taxon>Pseudomonadati</taxon>
        <taxon>Pseudomonadota</taxon>
        <taxon>Betaproteobacteria</taxon>
        <taxon>Neisseriales</taxon>
        <taxon>Chromobacteriaceae</taxon>
        <taxon>Vogesella</taxon>
    </lineage>
</organism>
<dbReference type="Pfam" id="PF03924">
    <property type="entry name" value="CHASE"/>
    <property type="match status" value="1"/>
</dbReference>
<gene>
    <name evidence="17" type="ORF">PQU95_16530</name>
</gene>
<evidence type="ECO:0000256" key="9">
    <source>
        <dbReference type="ARBA" id="ARBA00022840"/>
    </source>
</evidence>